<evidence type="ECO:0000256" key="7">
    <source>
        <dbReference type="SAM" id="MobiDB-lite"/>
    </source>
</evidence>
<keyword evidence="4 6" id="KW-0804">Transcription</keyword>
<comment type="function">
    <text evidence="6">Transcriptional repressor that regulates multiple aspects of plant growth and development.</text>
</comment>
<dbReference type="KEGG" id="vvi:100242914"/>
<dbReference type="NCBIfam" id="TIGR01568">
    <property type="entry name" value="A_thal_3678"/>
    <property type="match status" value="1"/>
</dbReference>
<dbReference type="GeneID" id="100242914"/>
<evidence type="ECO:0000256" key="5">
    <source>
        <dbReference type="ARBA" id="ARBA00023242"/>
    </source>
</evidence>
<keyword evidence="5 6" id="KW-0539">Nucleus</keyword>
<comment type="subcellular location">
    <subcellularLocation>
        <location evidence="1 6">Nucleus</location>
    </subcellularLocation>
</comment>
<evidence type="ECO:0000256" key="4">
    <source>
        <dbReference type="ARBA" id="ARBA00023163"/>
    </source>
</evidence>
<evidence type="ECO:0000256" key="6">
    <source>
        <dbReference type="RuleBase" id="RU367028"/>
    </source>
</evidence>
<evidence type="ECO:0000256" key="1">
    <source>
        <dbReference type="ARBA" id="ARBA00004123"/>
    </source>
</evidence>
<dbReference type="InterPro" id="IPR038933">
    <property type="entry name" value="Ovate"/>
</dbReference>
<dbReference type="EMBL" id="MH106784">
    <property type="protein sequence ID" value="AZN23123.1"/>
    <property type="molecule type" value="mRNA"/>
</dbReference>
<protein>
    <recommendedName>
        <fullName evidence="6">Transcription repressor</fullName>
    </recommendedName>
    <alternativeName>
        <fullName evidence="6">Ovate family protein</fullName>
    </alternativeName>
</protein>
<name>A0A3Q8WHY0_VITVI</name>
<dbReference type="OrthoDB" id="689980at2759"/>
<dbReference type="InterPro" id="IPR006458">
    <property type="entry name" value="Ovate_C"/>
</dbReference>
<gene>
    <name evidence="9" type="primary">OFP4</name>
</gene>
<evidence type="ECO:0000259" key="8">
    <source>
        <dbReference type="PROSITE" id="PS51754"/>
    </source>
</evidence>
<dbReference type="PANTHER" id="PTHR33057">
    <property type="entry name" value="TRANSCRIPTION REPRESSOR OFP7-RELATED"/>
    <property type="match status" value="1"/>
</dbReference>
<dbReference type="Pfam" id="PF04844">
    <property type="entry name" value="Ovate"/>
    <property type="match status" value="1"/>
</dbReference>
<dbReference type="OMA" id="TSWILRG"/>
<dbReference type="PANTHER" id="PTHR33057:SF117">
    <property type="entry name" value="TRANSCRIPTION REPRESSOR OFP14"/>
    <property type="match status" value="1"/>
</dbReference>
<dbReference type="GO" id="GO:0045892">
    <property type="term" value="P:negative regulation of DNA-templated transcription"/>
    <property type="evidence" value="ECO:0007669"/>
    <property type="project" value="UniProtKB-UniRule"/>
</dbReference>
<dbReference type="AlphaFoldDB" id="A0A3Q8WHY0"/>
<accession>A0A3Q8WHY0</accession>
<reference evidence="9" key="1">
    <citation type="submission" date="2018-03" db="EMBL/GenBank/DDBJ databases">
        <title>Evolutionary and Expression Analysis of Vitis vinifera OFP Gene Family.</title>
        <authorList>
            <person name="Wang L."/>
        </authorList>
    </citation>
    <scope>NUCLEOTIDE SEQUENCE</scope>
</reference>
<keyword evidence="3 6" id="KW-0805">Transcription regulation</keyword>
<proteinExistence type="evidence at transcript level"/>
<evidence type="ECO:0000256" key="3">
    <source>
        <dbReference type="ARBA" id="ARBA00023015"/>
    </source>
</evidence>
<evidence type="ECO:0000313" key="9">
    <source>
        <dbReference type="EMBL" id="AZN23123.1"/>
    </source>
</evidence>
<evidence type="ECO:0000256" key="2">
    <source>
        <dbReference type="ARBA" id="ARBA00022491"/>
    </source>
</evidence>
<organism evidence="9">
    <name type="scientific">Vitis vinifera</name>
    <name type="common">Grape</name>
    <dbReference type="NCBI Taxonomy" id="29760"/>
    <lineage>
        <taxon>Eukaryota</taxon>
        <taxon>Viridiplantae</taxon>
        <taxon>Streptophyta</taxon>
        <taxon>Embryophyta</taxon>
        <taxon>Tracheophyta</taxon>
        <taxon>Spermatophyta</taxon>
        <taxon>Magnoliopsida</taxon>
        <taxon>eudicotyledons</taxon>
        <taxon>Gunneridae</taxon>
        <taxon>Pentapetalae</taxon>
        <taxon>rosids</taxon>
        <taxon>Vitales</taxon>
        <taxon>Vitaceae</taxon>
        <taxon>Viteae</taxon>
        <taxon>Vitis</taxon>
    </lineage>
</organism>
<feature type="region of interest" description="Disordered" evidence="7">
    <location>
        <begin position="116"/>
        <end position="150"/>
    </location>
</feature>
<sequence>MLLSTSFLAIKPPLLRCFQKTLSRQTSRREKMPRKIQKSLQDYLSKLKKPTPHIQLSANNALSASINRMLLGCKYPKTLIDVDRDQTNSRGSDHGHAATLSDIDRFLFENFRSLYQKNDDDDDDDDDTKKREEEEEEEEEEKPGGVLFESPRIMDPTSNICSCHRFFTTPCSSSSLMEDARASLAVSSEGIASSYATSSTSTVDCSSSSSNDIKEVLAPHDCIAVLTNSPNPYVDFRLSMQEMIEARLHSHEKVDWDFMEDLLFCYLNLNDKDSHKYILQAFVDLICVLRQKTDKVSMNARGEGEWRRE</sequence>
<feature type="domain" description="OVATE" evidence="8">
    <location>
        <begin position="225"/>
        <end position="288"/>
    </location>
</feature>
<keyword evidence="2 6" id="KW-0678">Repressor</keyword>
<dbReference type="GO" id="GO:0005634">
    <property type="term" value="C:nucleus"/>
    <property type="evidence" value="ECO:0007669"/>
    <property type="project" value="UniProtKB-SubCell"/>
</dbReference>
<dbReference type="PROSITE" id="PS51754">
    <property type="entry name" value="OVATE"/>
    <property type="match status" value="1"/>
</dbReference>